<dbReference type="HOGENOM" id="CLU_020336_12_3_5"/>
<dbReference type="PRINTS" id="PR00111">
    <property type="entry name" value="ABHYDROLASE"/>
</dbReference>
<dbReference type="FunFam" id="3.40.50.1820:FF:000205">
    <property type="entry name" value="Non-haem bromoperoxidase BPO-A2"/>
    <property type="match status" value="1"/>
</dbReference>
<gene>
    <name evidence="3" type="ORF">FP2506_14009</name>
</gene>
<evidence type="ECO:0000256" key="1">
    <source>
        <dbReference type="ARBA" id="ARBA00038128"/>
    </source>
</evidence>
<dbReference type="AlphaFoldDB" id="Q0G4C8"/>
<comment type="caution">
    <text evidence="3">The sequence shown here is derived from an EMBL/GenBank/DDBJ whole genome shotgun (WGS) entry which is preliminary data.</text>
</comment>
<organism evidence="3 4">
    <name type="scientific">Fulvimarina pelagi HTCC2506</name>
    <dbReference type="NCBI Taxonomy" id="314231"/>
    <lineage>
        <taxon>Bacteria</taxon>
        <taxon>Pseudomonadati</taxon>
        <taxon>Pseudomonadota</taxon>
        <taxon>Alphaproteobacteria</taxon>
        <taxon>Hyphomicrobiales</taxon>
        <taxon>Aurantimonadaceae</taxon>
        <taxon>Fulvimarina</taxon>
    </lineage>
</organism>
<dbReference type="Gene3D" id="3.40.50.1820">
    <property type="entry name" value="alpha/beta hydrolase"/>
    <property type="match status" value="1"/>
</dbReference>
<dbReference type="InterPro" id="IPR000073">
    <property type="entry name" value="AB_hydrolase_1"/>
</dbReference>
<dbReference type="Pfam" id="PF00561">
    <property type="entry name" value="Abhydrolase_1"/>
    <property type="match status" value="1"/>
</dbReference>
<dbReference type="EMBL" id="AATP01000002">
    <property type="protein sequence ID" value="EAU41553.1"/>
    <property type="molecule type" value="Genomic_DNA"/>
</dbReference>
<dbReference type="Proteomes" id="UP000004310">
    <property type="component" value="Unassembled WGS sequence"/>
</dbReference>
<dbReference type="PANTHER" id="PTHR43433">
    <property type="entry name" value="HYDROLASE, ALPHA/BETA FOLD FAMILY PROTEIN"/>
    <property type="match status" value="1"/>
</dbReference>
<dbReference type="eggNOG" id="COG2267">
    <property type="taxonomic scope" value="Bacteria"/>
</dbReference>
<dbReference type="InterPro" id="IPR029058">
    <property type="entry name" value="AB_hydrolase_fold"/>
</dbReference>
<dbReference type="PANTHER" id="PTHR43433:SF4">
    <property type="entry name" value="NON-HEME CHLOROPEROXIDASE-RELATED"/>
    <property type="match status" value="1"/>
</dbReference>
<reference evidence="3 4" key="1">
    <citation type="journal article" date="2010" name="J. Bacteriol.">
        <title>Genome sequence of Fulvimarina pelagi HTCC2506T, a Mn(II)-oxidizing alphaproteobacterium possessing an aerobic anoxygenic photosynthetic gene cluster and Xanthorhodopsin.</title>
        <authorList>
            <person name="Kang I."/>
            <person name="Oh H.M."/>
            <person name="Lim S.I."/>
            <person name="Ferriera S."/>
            <person name="Giovannoni S.J."/>
            <person name="Cho J.C."/>
        </authorList>
    </citation>
    <scope>NUCLEOTIDE SEQUENCE [LARGE SCALE GENOMIC DNA]</scope>
    <source>
        <strain evidence="3 4">HTCC2506</strain>
    </source>
</reference>
<sequence>MPFLTTNDDVDLFFNDWGTGRPIVLVHGWPLNADMWAYTANELVNRGFRVVAYDRRGFGRSEQTTAGYDYDTFSDDLANIMDYLQLEDAVLVGFSMGGGEVARYMTRHQPNGRRVGKAVLVSAVTPYMAEDESNPDGLSAETFDGFVDALKKDRPGFLAGFGKQFFGVDDGSDAVSSAYLDWTQQMAMMGSLRATIACVNAFGETDFRQDLKSFDVPALVIHGTGDSIVPFDISAKKTVEMLPVAELKAYDGAPHGLHYTSQDRLVNDIAEFATN</sequence>
<name>Q0G4C8_9HYPH</name>
<evidence type="ECO:0000313" key="3">
    <source>
        <dbReference type="EMBL" id="EAU41553.1"/>
    </source>
</evidence>
<evidence type="ECO:0000259" key="2">
    <source>
        <dbReference type="Pfam" id="PF00561"/>
    </source>
</evidence>
<dbReference type="ESTHER" id="9rhiz-q0g4c8">
    <property type="family name" value="Haloperoxidase"/>
</dbReference>
<feature type="domain" description="AB hydrolase-1" evidence="2">
    <location>
        <begin position="22"/>
        <end position="260"/>
    </location>
</feature>
<comment type="similarity">
    <text evidence="1">Belongs to the AB hydrolase superfamily. Bacterial non-heme haloperoxidase / perhydrolase family.</text>
</comment>
<dbReference type="SUPFAM" id="SSF53474">
    <property type="entry name" value="alpha/beta-Hydrolases"/>
    <property type="match status" value="1"/>
</dbReference>
<keyword evidence="4" id="KW-1185">Reference proteome</keyword>
<dbReference type="InterPro" id="IPR050471">
    <property type="entry name" value="AB_hydrolase"/>
</dbReference>
<dbReference type="RefSeq" id="WP_007067928.1">
    <property type="nucleotide sequence ID" value="NZ_DS022272.1"/>
</dbReference>
<proteinExistence type="inferred from homology"/>
<accession>Q0G4C8</accession>
<evidence type="ECO:0000313" key="4">
    <source>
        <dbReference type="Proteomes" id="UP000004310"/>
    </source>
</evidence>
<protein>
    <submittedName>
        <fullName evidence="3">Arylesterase</fullName>
    </submittedName>
</protein>
<dbReference type="STRING" id="217511.GCA_001463845_02355"/>